<keyword evidence="2" id="KW-0472">Membrane</keyword>
<dbReference type="Proteomes" id="UP000013827">
    <property type="component" value="Unassembled WGS sequence"/>
</dbReference>
<evidence type="ECO:0000256" key="1">
    <source>
        <dbReference type="SAM" id="MobiDB-lite"/>
    </source>
</evidence>
<sequence>MLQAQLAQALTTGPLGNASSQSSPGGGALGLEDNQGGRRSTSARLRAHLFCLPRLSQRVAHLLVVVANALQLLLMIAFLSLLLARLDGHLSCGYSLIFVPLWVSDAITCVTGLSETARVLRAPSDSPKRNALINQVNRLKGCVCVAAFKALVALRLDGTWPSTPVYVLCSPYYAAAVLRLALHFCKRPLEAAPRRTACQRALFLLCFVILVTITTSGSLFLAALTRRLDSPTSRVTNAAIIGPARARLW</sequence>
<reference evidence="3" key="2">
    <citation type="submission" date="2024-10" db="UniProtKB">
        <authorList>
            <consortium name="EnsemblProtists"/>
        </authorList>
    </citation>
    <scope>IDENTIFICATION</scope>
</reference>
<dbReference type="InterPro" id="IPR019396">
    <property type="entry name" value="TM_Fragile-X-F-assoc"/>
</dbReference>
<dbReference type="PaxDb" id="2903-EOD14742"/>
<accession>A0A0D3IU07</accession>
<dbReference type="Pfam" id="PF10269">
    <property type="entry name" value="Tmemb_185A"/>
    <property type="match status" value="1"/>
</dbReference>
<dbReference type="GeneID" id="17260946"/>
<feature type="transmembrane region" description="Helical" evidence="2">
    <location>
        <begin position="165"/>
        <end position="182"/>
    </location>
</feature>
<keyword evidence="4" id="KW-1185">Reference proteome</keyword>
<feature type="region of interest" description="Disordered" evidence="1">
    <location>
        <begin position="13"/>
        <end position="37"/>
    </location>
</feature>
<protein>
    <submittedName>
        <fullName evidence="3">Uncharacterized protein</fullName>
    </submittedName>
</protein>
<dbReference type="HOGENOM" id="CLU_1117445_0_0_1"/>
<evidence type="ECO:0000256" key="2">
    <source>
        <dbReference type="SAM" id="Phobius"/>
    </source>
</evidence>
<dbReference type="RefSeq" id="XP_005767171.1">
    <property type="nucleotide sequence ID" value="XM_005767114.1"/>
</dbReference>
<name>A0A0D3IU07_EMIH1</name>
<dbReference type="AlphaFoldDB" id="A0A0D3IU07"/>
<feature type="transmembrane region" description="Helical" evidence="2">
    <location>
        <begin position="59"/>
        <end position="84"/>
    </location>
</feature>
<dbReference type="KEGG" id="ehx:EMIHUDRAFT_197283"/>
<evidence type="ECO:0000313" key="3">
    <source>
        <dbReference type="EnsemblProtists" id="EOD14742"/>
    </source>
</evidence>
<dbReference type="EnsemblProtists" id="EOD14742">
    <property type="protein sequence ID" value="EOD14742"/>
    <property type="gene ID" value="EMIHUDRAFT_197283"/>
</dbReference>
<proteinExistence type="predicted"/>
<keyword evidence="2" id="KW-1133">Transmembrane helix</keyword>
<keyword evidence="2" id="KW-0812">Transmembrane</keyword>
<organism evidence="3 4">
    <name type="scientific">Emiliania huxleyi (strain CCMP1516)</name>
    <dbReference type="NCBI Taxonomy" id="280463"/>
    <lineage>
        <taxon>Eukaryota</taxon>
        <taxon>Haptista</taxon>
        <taxon>Haptophyta</taxon>
        <taxon>Prymnesiophyceae</taxon>
        <taxon>Isochrysidales</taxon>
        <taxon>Noelaerhabdaceae</taxon>
        <taxon>Emiliania</taxon>
    </lineage>
</organism>
<evidence type="ECO:0000313" key="4">
    <source>
        <dbReference type="Proteomes" id="UP000013827"/>
    </source>
</evidence>
<feature type="transmembrane region" description="Helical" evidence="2">
    <location>
        <begin position="202"/>
        <end position="224"/>
    </location>
</feature>
<reference evidence="4" key="1">
    <citation type="journal article" date="2013" name="Nature">
        <title>Pan genome of the phytoplankton Emiliania underpins its global distribution.</title>
        <authorList>
            <person name="Read B.A."/>
            <person name="Kegel J."/>
            <person name="Klute M.J."/>
            <person name="Kuo A."/>
            <person name="Lefebvre S.C."/>
            <person name="Maumus F."/>
            <person name="Mayer C."/>
            <person name="Miller J."/>
            <person name="Monier A."/>
            <person name="Salamov A."/>
            <person name="Young J."/>
            <person name="Aguilar M."/>
            <person name="Claverie J.M."/>
            <person name="Frickenhaus S."/>
            <person name="Gonzalez K."/>
            <person name="Herman E.K."/>
            <person name="Lin Y.C."/>
            <person name="Napier J."/>
            <person name="Ogata H."/>
            <person name="Sarno A.F."/>
            <person name="Shmutz J."/>
            <person name="Schroeder D."/>
            <person name="de Vargas C."/>
            <person name="Verret F."/>
            <person name="von Dassow P."/>
            <person name="Valentin K."/>
            <person name="Van de Peer Y."/>
            <person name="Wheeler G."/>
            <person name="Dacks J.B."/>
            <person name="Delwiche C.F."/>
            <person name="Dyhrman S.T."/>
            <person name="Glockner G."/>
            <person name="John U."/>
            <person name="Richards T."/>
            <person name="Worden A.Z."/>
            <person name="Zhang X."/>
            <person name="Grigoriev I.V."/>
            <person name="Allen A.E."/>
            <person name="Bidle K."/>
            <person name="Borodovsky M."/>
            <person name="Bowler C."/>
            <person name="Brownlee C."/>
            <person name="Cock J.M."/>
            <person name="Elias M."/>
            <person name="Gladyshev V.N."/>
            <person name="Groth M."/>
            <person name="Guda C."/>
            <person name="Hadaegh A."/>
            <person name="Iglesias-Rodriguez M.D."/>
            <person name="Jenkins J."/>
            <person name="Jones B.M."/>
            <person name="Lawson T."/>
            <person name="Leese F."/>
            <person name="Lindquist E."/>
            <person name="Lobanov A."/>
            <person name="Lomsadze A."/>
            <person name="Malik S.B."/>
            <person name="Marsh M.E."/>
            <person name="Mackinder L."/>
            <person name="Mock T."/>
            <person name="Mueller-Roeber B."/>
            <person name="Pagarete A."/>
            <person name="Parker M."/>
            <person name="Probert I."/>
            <person name="Quesneville H."/>
            <person name="Raines C."/>
            <person name="Rensing S.A."/>
            <person name="Riano-Pachon D.M."/>
            <person name="Richier S."/>
            <person name="Rokitta S."/>
            <person name="Shiraiwa Y."/>
            <person name="Soanes D.M."/>
            <person name="van der Giezen M."/>
            <person name="Wahlund T.M."/>
            <person name="Williams B."/>
            <person name="Wilson W."/>
            <person name="Wolfe G."/>
            <person name="Wurch L.L."/>
        </authorList>
    </citation>
    <scope>NUCLEOTIDE SEQUENCE</scope>
</reference>